<dbReference type="InterPro" id="IPR017850">
    <property type="entry name" value="Alkaline_phosphatase_core_sf"/>
</dbReference>
<dbReference type="AlphaFoldDB" id="A0A3E2BJE9"/>
<dbReference type="PANTHER" id="PTHR10151">
    <property type="entry name" value="ECTONUCLEOTIDE PYROPHOSPHATASE/PHOSPHODIESTERASE"/>
    <property type="match status" value="1"/>
</dbReference>
<evidence type="ECO:0008006" key="3">
    <source>
        <dbReference type="Google" id="ProtNLM"/>
    </source>
</evidence>
<comment type="caution">
    <text evidence="1">The sequence shown here is derived from an EMBL/GenBank/DDBJ whole genome shotgun (WGS) entry which is preliminary data.</text>
</comment>
<proteinExistence type="predicted"/>
<accession>A0A3E2BJE9</accession>
<evidence type="ECO:0000313" key="2">
    <source>
        <dbReference type="Proteomes" id="UP000257323"/>
    </source>
</evidence>
<dbReference type="EMBL" id="QUAH01000017">
    <property type="protein sequence ID" value="RFT14868.1"/>
    <property type="molecule type" value="Genomic_DNA"/>
</dbReference>
<reference evidence="1 2" key="1">
    <citation type="submission" date="2018-08" db="EMBL/GenBank/DDBJ databases">
        <title>Genome analysis of the thermophilic bacterium of the candidate phylum Aminicenantes from deep subsurface aquifer revealed its physiology and ecological role.</title>
        <authorList>
            <person name="Kadnikov V.V."/>
            <person name="Mardanov A.V."/>
            <person name="Beletsky A.V."/>
            <person name="Karnachuk O.V."/>
            <person name="Ravin N.V."/>
        </authorList>
    </citation>
    <scope>NUCLEOTIDE SEQUENCE [LARGE SCALE GENOMIC DNA]</scope>
    <source>
        <strain evidence="1">BY38</strain>
    </source>
</reference>
<dbReference type="Proteomes" id="UP000257323">
    <property type="component" value="Unassembled WGS sequence"/>
</dbReference>
<gene>
    <name evidence="1" type="ORF">OP8BY_1466</name>
</gene>
<dbReference type="SUPFAM" id="SSF53649">
    <property type="entry name" value="Alkaline phosphatase-like"/>
    <property type="match status" value="1"/>
</dbReference>
<dbReference type="GO" id="GO:0016787">
    <property type="term" value="F:hydrolase activity"/>
    <property type="evidence" value="ECO:0007669"/>
    <property type="project" value="UniProtKB-ARBA"/>
</dbReference>
<name>A0A3E2BJE9_9BACT</name>
<dbReference type="PANTHER" id="PTHR10151:SF120">
    <property type="entry name" value="BIS(5'-ADENOSYL)-TRIPHOSPHATASE"/>
    <property type="match status" value="1"/>
</dbReference>
<evidence type="ECO:0000313" key="1">
    <source>
        <dbReference type="EMBL" id="RFT14868.1"/>
    </source>
</evidence>
<protein>
    <recommendedName>
        <fullName evidence="3">Type I phosphodiesterase/nucleotide pyrophosphatase</fullName>
    </recommendedName>
</protein>
<dbReference type="Pfam" id="PF01663">
    <property type="entry name" value="Phosphodiest"/>
    <property type="match status" value="1"/>
</dbReference>
<sequence>MAIIKKQKPRKKICVVGLDGVPYSMLLELARSGVMSTVARLLDIGHLHRMKASLPEISAVSWTNFMTGTNPGSHGIFGFTDFKPGTYDIRLPNFLDVKAETIWDRLGSRGLKSIVINQPSTYPARRINGVMVSGFVAVDLSRSVFPQSYFTALEQMGYQIDVDSGKVADNPSILWQEISKTMASHQKALNYFWEQDWDYFQFVITCTDRLHHFLWSAYEDKDHPYHQAFLDFYQQIDRIIAKVLNTFKKMNESEENFFLLSDHGFTGIVQEVYLNAWLAQNGYLSFSSPEPRTLNDISNRTVAFALDPNRIYLNLKKKFPRGRVDRSDRKELKQEIAEKLLKLEYEGRKVIRHVFKSEEIYDGKYTSRGPDLVVVSEPGFDLKGSIRKKEVFGRSYLQGMHTWDDAFFWSMEEHGPDLAIEDLAELIIKKVK</sequence>
<dbReference type="InterPro" id="IPR002591">
    <property type="entry name" value="Phosphodiest/P_Trfase"/>
</dbReference>
<organism evidence="1 2">
    <name type="scientific">Candidatus Saccharicenans subterraneus</name>
    <dbReference type="NCBI Taxonomy" id="2508984"/>
    <lineage>
        <taxon>Bacteria</taxon>
        <taxon>Candidatus Aminicenantota</taxon>
        <taxon>Candidatus Aminicenantia</taxon>
        <taxon>Candidatus Aminicenantales</taxon>
        <taxon>Candidatus Saccharicenantaceae</taxon>
        <taxon>Candidatus Saccharicenans</taxon>
    </lineage>
</organism>
<dbReference type="Gene3D" id="3.40.720.10">
    <property type="entry name" value="Alkaline Phosphatase, subunit A"/>
    <property type="match status" value="1"/>
</dbReference>